<dbReference type="Proteomes" id="UP000192455">
    <property type="component" value="Unassembled WGS sequence"/>
</dbReference>
<dbReference type="STRING" id="515897.SAMN05421849_1651"/>
<accession>A0A1R3WV64</accession>
<protein>
    <recommendedName>
        <fullName evidence="1">Lon N-terminal domain-containing protein</fullName>
    </recommendedName>
</protein>
<dbReference type="SUPFAM" id="SSF88697">
    <property type="entry name" value="PUA domain-like"/>
    <property type="match status" value="1"/>
</dbReference>
<dbReference type="InterPro" id="IPR015947">
    <property type="entry name" value="PUA-like_sf"/>
</dbReference>
<organism evidence="2 3">
    <name type="scientific">Pontibaca methylaminivorans</name>
    <dbReference type="NCBI Taxonomy" id="515897"/>
    <lineage>
        <taxon>Bacteria</taxon>
        <taxon>Pseudomonadati</taxon>
        <taxon>Pseudomonadota</taxon>
        <taxon>Alphaproteobacteria</taxon>
        <taxon>Rhodobacterales</taxon>
        <taxon>Roseobacteraceae</taxon>
        <taxon>Pontibaca</taxon>
    </lineage>
</organism>
<feature type="domain" description="Lon N-terminal" evidence="1">
    <location>
        <begin position="20"/>
        <end position="216"/>
    </location>
</feature>
<reference evidence="2 3" key="1">
    <citation type="submission" date="2017-01" db="EMBL/GenBank/DDBJ databases">
        <authorList>
            <person name="Mah S.A."/>
            <person name="Swanson W.J."/>
            <person name="Moy G.W."/>
            <person name="Vacquier V.D."/>
        </authorList>
    </citation>
    <scope>NUCLEOTIDE SEQUENCE [LARGE SCALE GENOMIC DNA]</scope>
    <source>
        <strain evidence="2 3">DSM 21219</strain>
    </source>
</reference>
<dbReference type="AlphaFoldDB" id="A0A1R3WV64"/>
<dbReference type="SMART" id="SM00464">
    <property type="entry name" value="LON"/>
    <property type="match status" value="1"/>
</dbReference>
<dbReference type="OrthoDB" id="9806457at2"/>
<keyword evidence="3" id="KW-1185">Reference proteome</keyword>
<dbReference type="PROSITE" id="PS51787">
    <property type="entry name" value="LON_N"/>
    <property type="match status" value="1"/>
</dbReference>
<dbReference type="PANTHER" id="PTHR46732:SF8">
    <property type="entry name" value="ATP-DEPENDENT PROTEASE LA (LON) DOMAIN PROTEIN"/>
    <property type="match status" value="1"/>
</dbReference>
<dbReference type="Gene3D" id="2.30.130.40">
    <property type="entry name" value="LON domain-like"/>
    <property type="match status" value="1"/>
</dbReference>
<dbReference type="RefSeq" id="WP_076649371.1">
    <property type="nucleotide sequence ID" value="NZ_FTPS01000001.1"/>
</dbReference>
<dbReference type="Pfam" id="PF02190">
    <property type="entry name" value="LON_substr_bdg"/>
    <property type="match status" value="1"/>
</dbReference>
<dbReference type="EMBL" id="FTPS01000001">
    <property type="protein sequence ID" value="SIT82248.1"/>
    <property type="molecule type" value="Genomic_DNA"/>
</dbReference>
<sequence>MGQGKRHWERIPAADLPDRIPVFPLAGALLLPRSRLPLHVFEPRYIQLVDDVLKTSQRLVGMVQPNPRPGGEDTGEPALHAIGCAGRITQFSETEDGRYLVTLAGLSRFRIRHEIEGFTPYRRCAVDWEDFSVDRAGGETDPGFDRRAFLDLLERYFNARGLSTDWQTLRAAEDELLINALSMILEFAPEDKQALLEAPSLTTRRETLVTLIEYSLLGGDDGDERVQ</sequence>
<evidence type="ECO:0000313" key="2">
    <source>
        <dbReference type="EMBL" id="SIT82248.1"/>
    </source>
</evidence>
<dbReference type="InterPro" id="IPR003111">
    <property type="entry name" value="Lon_prtase_N"/>
</dbReference>
<proteinExistence type="predicted"/>
<name>A0A1R3WV64_9RHOB</name>
<gene>
    <name evidence="2" type="ORF">SAMN05421849_1651</name>
</gene>
<evidence type="ECO:0000259" key="1">
    <source>
        <dbReference type="PROSITE" id="PS51787"/>
    </source>
</evidence>
<evidence type="ECO:0000313" key="3">
    <source>
        <dbReference type="Proteomes" id="UP000192455"/>
    </source>
</evidence>
<dbReference type="InterPro" id="IPR046336">
    <property type="entry name" value="Lon_prtase_N_sf"/>
</dbReference>
<dbReference type="PANTHER" id="PTHR46732">
    <property type="entry name" value="ATP-DEPENDENT PROTEASE LA (LON) DOMAIN PROTEIN"/>
    <property type="match status" value="1"/>
</dbReference>